<organism evidence="2 3">
    <name type="scientific">Zea mays</name>
    <name type="common">Maize</name>
    <dbReference type="NCBI Taxonomy" id="4577"/>
    <lineage>
        <taxon>Eukaryota</taxon>
        <taxon>Viridiplantae</taxon>
        <taxon>Streptophyta</taxon>
        <taxon>Embryophyta</taxon>
        <taxon>Tracheophyta</taxon>
        <taxon>Spermatophyta</taxon>
        <taxon>Magnoliopsida</taxon>
        <taxon>Liliopsida</taxon>
        <taxon>Poales</taxon>
        <taxon>Poaceae</taxon>
        <taxon>PACMAD clade</taxon>
        <taxon>Panicoideae</taxon>
        <taxon>Andropogonodae</taxon>
        <taxon>Andropogoneae</taxon>
        <taxon>Tripsacinae</taxon>
        <taxon>Zea</taxon>
    </lineage>
</organism>
<dbReference type="InParanoid" id="A0A804PEB0"/>
<reference evidence="3" key="1">
    <citation type="journal article" date="2009" name="Science">
        <title>The B73 maize genome: complexity, diversity, and dynamics.</title>
        <authorList>
            <person name="Schnable P.S."/>
            <person name="Ware D."/>
            <person name="Fulton R.S."/>
            <person name="Stein J.C."/>
            <person name="Wei F."/>
            <person name="Pasternak S."/>
            <person name="Liang C."/>
            <person name="Zhang J."/>
            <person name="Fulton L."/>
            <person name="Graves T.A."/>
            <person name="Minx P."/>
            <person name="Reily A.D."/>
            <person name="Courtney L."/>
            <person name="Kruchowski S.S."/>
            <person name="Tomlinson C."/>
            <person name="Strong C."/>
            <person name="Delehaunty K."/>
            <person name="Fronick C."/>
            <person name="Courtney B."/>
            <person name="Rock S.M."/>
            <person name="Belter E."/>
            <person name="Du F."/>
            <person name="Kim K."/>
            <person name="Abbott R.M."/>
            <person name="Cotton M."/>
            <person name="Levy A."/>
            <person name="Marchetto P."/>
            <person name="Ochoa K."/>
            <person name="Jackson S.M."/>
            <person name="Gillam B."/>
            <person name="Chen W."/>
            <person name="Yan L."/>
            <person name="Higginbotham J."/>
            <person name="Cardenas M."/>
            <person name="Waligorski J."/>
            <person name="Applebaum E."/>
            <person name="Phelps L."/>
            <person name="Falcone J."/>
            <person name="Kanchi K."/>
            <person name="Thane T."/>
            <person name="Scimone A."/>
            <person name="Thane N."/>
            <person name="Henke J."/>
            <person name="Wang T."/>
            <person name="Ruppert J."/>
            <person name="Shah N."/>
            <person name="Rotter K."/>
            <person name="Hodges J."/>
            <person name="Ingenthron E."/>
            <person name="Cordes M."/>
            <person name="Kohlberg S."/>
            <person name="Sgro J."/>
            <person name="Delgado B."/>
            <person name="Mead K."/>
            <person name="Chinwalla A."/>
            <person name="Leonard S."/>
            <person name="Crouse K."/>
            <person name="Collura K."/>
            <person name="Kudrna D."/>
            <person name="Currie J."/>
            <person name="He R."/>
            <person name="Angelova A."/>
            <person name="Rajasekar S."/>
            <person name="Mueller T."/>
            <person name="Lomeli R."/>
            <person name="Scara G."/>
            <person name="Ko A."/>
            <person name="Delaney K."/>
            <person name="Wissotski M."/>
            <person name="Lopez G."/>
            <person name="Campos D."/>
            <person name="Braidotti M."/>
            <person name="Ashley E."/>
            <person name="Golser W."/>
            <person name="Kim H."/>
            <person name="Lee S."/>
            <person name="Lin J."/>
            <person name="Dujmic Z."/>
            <person name="Kim W."/>
            <person name="Talag J."/>
            <person name="Zuccolo A."/>
            <person name="Fan C."/>
            <person name="Sebastian A."/>
            <person name="Kramer M."/>
            <person name="Spiegel L."/>
            <person name="Nascimento L."/>
            <person name="Zutavern T."/>
            <person name="Miller B."/>
            <person name="Ambroise C."/>
            <person name="Muller S."/>
            <person name="Spooner W."/>
            <person name="Narechania A."/>
            <person name="Ren L."/>
            <person name="Wei S."/>
            <person name="Kumari S."/>
            <person name="Faga B."/>
            <person name="Levy M.J."/>
            <person name="McMahan L."/>
            <person name="Van Buren P."/>
            <person name="Vaughn M.W."/>
            <person name="Ying K."/>
            <person name="Yeh C.-T."/>
            <person name="Emrich S.J."/>
            <person name="Jia Y."/>
            <person name="Kalyanaraman A."/>
            <person name="Hsia A.-P."/>
            <person name="Barbazuk W.B."/>
            <person name="Baucom R.S."/>
            <person name="Brutnell T.P."/>
            <person name="Carpita N.C."/>
            <person name="Chaparro C."/>
            <person name="Chia J.-M."/>
            <person name="Deragon J.-M."/>
            <person name="Estill J.C."/>
            <person name="Fu Y."/>
            <person name="Jeddeloh J.A."/>
            <person name="Han Y."/>
            <person name="Lee H."/>
            <person name="Li P."/>
            <person name="Lisch D.R."/>
            <person name="Liu S."/>
            <person name="Liu Z."/>
            <person name="Nagel D.H."/>
            <person name="McCann M.C."/>
            <person name="SanMiguel P."/>
            <person name="Myers A.M."/>
            <person name="Nettleton D."/>
            <person name="Nguyen J."/>
            <person name="Penning B.W."/>
            <person name="Ponnala L."/>
            <person name="Schneider K.L."/>
            <person name="Schwartz D.C."/>
            <person name="Sharma A."/>
            <person name="Soderlund C."/>
            <person name="Springer N.M."/>
            <person name="Sun Q."/>
            <person name="Wang H."/>
            <person name="Waterman M."/>
            <person name="Westerman R."/>
            <person name="Wolfgruber T.K."/>
            <person name="Yang L."/>
            <person name="Yu Y."/>
            <person name="Zhang L."/>
            <person name="Zhou S."/>
            <person name="Zhu Q."/>
            <person name="Bennetzen J.L."/>
            <person name="Dawe R.K."/>
            <person name="Jiang J."/>
            <person name="Jiang N."/>
            <person name="Presting G.G."/>
            <person name="Wessler S.R."/>
            <person name="Aluru S."/>
            <person name="Martienssen R.A."/>
            <person name="Clifton S.W."/>
            <person name="McCombie W.R."/>
            <person name="Wing R.A."/>
            <person name="Wilson R.K."/>
        </authorList>
    </citation>
    <scope>NUCLEOTIDE SEQUENCE [LARGE SCALE GENOMIC DNA]</scope>
    <source>
        <strain evidence="3">cv. B73</strain>
    </source>
</reference>
<name>A0A804PEB0_MAIZE</name>
<proteinExistence type="predicted"/>
<dbReference type="AlphaFoldDB" id="A0A804PEB0"/>
<sequence>MARACPLVGCCSLARRGSLLQLAPSSPRGSHGVLLSAKRLFPTAPSNPVFLCSRGPRPCFPSLAELAGSLSPSSTAGRAQCPPLSSPRAPACSLLGSVTAPCVHLLCARAPSLFLQTSRAPPCVRTELLPYAGLKSLVLAQSGATNRERERNSRVPLRAATSSRSACSGSEAGHPVCSTLPCRKTPTPSSLAAHREVPCCQPPHLS</sequence>
<dbReference type="Proteomes" id="UP000007305">
    <property type="component" value="Chromosome 5"/>
</dbReference>
<evidence type="ECO:0000313" key="3">
    <source>
        <dbReference type="Proteomes" id="UP000007305"/>
    </source>
</evidence>
<reference evidence="2" key="2">
    <citation type="submission" date="2019-07" db="EMBL/GenBank/DDBJ databases">
        <authorList>
            <person name="Seetharam A."/>
            <person name="Woodhouse M."/>
            <person name="Cannon E."/>
        </authorList>
    </citation>
    <scope>NUCLEOTIDE SEQUENCE [LARGE SCALE GENOMIC DNA]</scope>
    <source>
        <strain evidence="2">cv. B73</strain>
    </source>
</reference>
<feature type="region of interest" description="Disordered" evidence="1">
    <location>
        <begin position="143"/>
        <end position="174"/>
    </location>
</feature>
<dbReference type="Gramene" id="Zm00001eb230610_T001">
    <property type="protein sequence ID" value="Zm00001eb230610_P001"/>
    <property type="gene ID" value="Zm00001eb230610"/>
</dbReference>
<keyword evidence="3" id="KW-1185">Reference proteome</keyword>
<evidence type="ECO:0000256" key="1">
    <source>
        <dbReference type="SAM" id="MobiDB-lite"/>
    </source>
</evidence>
<accession>A0A804PEB0</accession>
<evidence type="ECO:0000313" key="2">
    <source>
        <dbReference type="EnsemblPlants" id="Zm00001eb230610_P001"/>
    </source>
</evidence>
<protein>
    <submittedName>
        <fullName evidence="2">Uncharacterized protein</fullName>
    </submittedName>
</protein>
<reference evidence="2" key="3">
    <citation type="submission" date="2021-05" db="UniProtKB">
        <authorList>
            <consortium name="EnsemblPlants"/>
        </authorList>
    </citation>
    <scope>IDENTIFICATION</scope>
    <source>
        <strain evidence="2">cv. B73</strain>
    </source>
</reference>
<dbReference type="EnsemblPlants" id="Zm00001eb230610_T001">
    <property type="protein sequence ID" value="Zm00001eb230610_P001"/>
    <property type="gene ID" value="Zm00001eb230610"/>
</dbReference>